<sequence length="235" mass="25875">MRAGVIGLPDEDFDPIESYTETTQVDEHTELTACLEVRQTTERDGITVQTGRAAIQELDTEEQVNIDPETDNISVSERVDVVKTKYTEFLLVPGSFVTVSAGSGTFAFQLISGATTSATVRRAEIDLDSFLRSYEGASRAEEAETWQVGFYGNTGNAEKGTIYGDGVFDDTELGSVVHQLPKNQIGLNIQSKEEDIKMTASKSGYVEVYQPSNYDSVEFSQFILDQVLQHAEMSL</sequence>
<reference evidence="1" key="1">
    <citation type="submission" date="2021-03" db="EMBL/GenBank/DDBJ databases">
        <title>Genomic Encyclopedia of Type Strains, Phase IV (KMG-IV): sequencing the most valuable type-strain genomes for metagenomic binning, comparative biology and taxonomic classification.</title>
        <authorList>
            <person name="Goeker M."/>
        </authorList>
    </citation>
    <scope>NUCLEOTIDE SEQUENCE</scope>
    <source>
        <strain evidence="1">DSM 26232</strain>
    </source>
</reference>
<dbReference type="Proteomes" id="UP000823736">
    <property type="component" value="Unassembled WGS sequence"/>
</dbReference>
<protein>
    <submittedName>
        <fullName evidence="1">Uncharacterized protein</fullName>
    </submittedName>
</protein>
<evidence type="ECO:0000313" key="2">
    <source>
        <dbReference type="Proteomes" id="UP000823736"/>
    </source>
</evidence>
<proteinExistence type="predicted"/>
<accession>A0A8T4GSL8</accession>
<keyword evidence="2" id="KW-1185">Reference proteome</keyword>
<dbReference type="RefSeq" id="WP_209490137.1">
    <property type="nucleotide sequence ID" value="NZ_JAGGLC010000001.1"/>
</dbReference>
<comment type="caution">
    <text evidence="1">The sequence shown here is derived from an EMBL/GenBank/DDBJ whole genome shotgun (WGS) entry which is preliminary data.</text>
</comment>
<gene>
    <name evidence="1" type="ORF">J2753_000500</name>
</gene>
<dbReference type="OrthoDB" id="206043at2157"/>
<dbReference type="AlphaFoldDB" id="A0A8T4GSL8"/>
<organism evidence="1 2">
    <name type="scientific">Halolamina salifodinae</name>
    <dbReference type="NCBI Taxonomy" id="1202767"/>
    <lineage>
        <taxon>Archaea</taxon>
        <taxon>Methanobacteriati</taxon>
        <taxon>Methanobacteriota</taxon>
        <taxon>Stenosarchaea group</taxon>
        <taxon>Halobacteria</taxon>
        <taxon>Halobacteriales</taxon>
        <taxon>Haloferacaceae</taxon>
    </lineage>
</organism>
<evidence type="ECO:0000313" key="1">
    <source>
        <dbReference type="EMBL" id="MBP1986027.1"/>
    </source>
</evidence>
<name>A0A8T4GSL8_9EURY</name>
<dbReference type="EMBL" id="JAGGLC010000001">
    <property type="protein sequence ID" value="MBP1986027.1"/>
    <property type="molecule type" value="Genomic_DNA"/>
</dbReference>